<accession>A0A4U1JFX6</accession>
<gene>
    <name evidence="2" type="ORF">E8A74_10410</name>
</gene>
<dbReference type="RefSeq" id="WP_136928806.1">
    <property type="nucleotide sequence ID" value="NZ_SSMQ01000008.1"/>
</dbReference>
<keyword evidence="3" id="KW-1185">Reference proteome</keyword>
<keyword evidence="1" id="KW-0812">Transmembrane</keyword>
<dbReference type="EMBL" id="SSMQ01000008">
    <property type="protein sequence ID" value="TKD10007.1"/>
    <property type="molecule type" value="Genomic_DNA"/>
</dbReference>
<feature type="transmembrane region" description="Helical" evidence="1">
    <location>
        <begin position="44"/>
        <end position="63"/>
    </location>
</feature>
<dbReference type="Proteomes" id="UP000309215">
    <property type="component" value="Unassembled WGS sequence"/>
</dbReference>
<evidence type="ECO:0000313" key="2">
    <source>
        <dbReference type="EMBL" id="TKD10007.1"/>
    </source>
</evidence>
<evidence type="ECO:0000256" key="1">
    <source>
        <dbReference type="SAM" id="Phobius"/>
    </source>
</evidence>
<feature type="transmembrane region" description="Helical" evidence="1">
    <location>
        <begin position="20"/>
        <end position="38"/>
    </location>
</feature>
<proteinExistence type="predicted"/>
<name>A0A4U1JFX6_9BACT</name>
<sequence length="405" mass="44540">MFVWTIDGETHCAGFDETGALFGGAGALVFGGLLAVLLSLPSAWVLGGLGIVVTLCVGCRYSIRIGPDGIRLTLYRFWLVPVHRRHSLLDANIDLHQDLDVAELRGLVIRELYADPGFDNESDVFGPRFGQTRLVRLHARLVDALEAMRAAAANAPVPPELRNFGLGPQMGAFDLVRAIRDDRGRLRRVRSVSPVYVGEVEVPPGSMFHFNEDRFLDPRREDRLHEVVLGGPIPLLGKTIRPGASLVFTPSGRLSSLRGAFESEVEIDGTWVNGRDVLSFNEEGELMGFTLAKDGRAAGRRFPVGSRFQCWPGDDLLPTRWTVRLGGPLELPDITLRAGEWIELSDDISRITAIWPRSDVKAYRLVVRAGIVPIPLRKDGRIDLAGCLKSGILRPRGEAEAQRGC</sequence>
<reference evidence="2 3" key="1">
    <citation type="submission" date="2019-04" db="EMBL/GenBank/DDBJ databases">
        <authorList>
            <person name="Li Y."/>
            <person name="Wang J."/>
        </authorList>
    </citation>
    <scope>NUCLEOTIDE SEQUENCE [LARGE SCALE GENOMIC DNA]</scope>
    <source>
        <strain evidence="2 3">DSM 14668</strain>
    </source>
</reference>
<protein>
    <submittedName>
        <fullName evidence="2">Uncharacterized protein</fullName>
    </submittedName>
</protein>
<keyword evidence="1" id="KW-1133">Transmembrane helix</keyword>
<evidence type="ECO:0000313" key="3">
    <source>
        <dbReference type="Proteomes" id="UP000309215"/>
    </source>
</evidence>
<keyword evidence="1" id="KW-0472">Membrane</keyword>
<dbReference type="AlphaFoldDB" id="A0A4U1JFX6"/>
<organism evidence="2 3">
    <name type="scientific">Polyangium fumosum</name>
    <dbReference type="NCBI Taxonomy" id="889272"/>
    <lineage>
        <taxon>Bacteria</taxon>
        <taxon>Pseudomonadati</taxon>
        <taxon>Myxococcota</taxon>
        <taxon>Polyangia</taxon>
        <taxon>Polyangiales</taxon>
        <taxon>Polyangiaceae</taxon>
        <taxon>Polyangium</taxon>
    </lineage>
</organism>
<dbReference type="OrthoDB" id="5497538at2"/>
<comment type="caution">
    <text evidence="2">The sequence shown here is derived from an EMBL/GenBank/DDBJ whole genome shotgun (WGS) entry which is preliminary data.</text>
</comment>